<evidence type="ECO:0000313" key="2">
    <source>
        <dbReference type="Proteomes" id="UP001292079"/>
    </source>
</evidence>
<accession>A0AAE2D3P7</accession>
<protein>
    <submittedName>
        <fullName evidence="1">Uncharacterized protein</fullName>
    </submittedName>
</protein>
<reference evidence="1" key="2">
    <citation type="journal article" date="2023" name="Infect Dis Poverty">
        <title>Chromosome-scale genome of the human blood fluke Schistosoma mekongi and its implications for public health.</title>
        <authorList>
            <person name="Zhou M."/>
            <person name="Xu L."/>
            <person name="Xu D."/>
            <person name="Chen W."/>
            <person name="Khan J."/>
            <person name="Hu Y."/>
            <person name="Huang H."/>
            <person name="Wei H."/>
            <person name="Zhang Y."/>
            <person name="Chusongsang P."/>
            <person name="Tanasarnprasert K."/>
            <person name="Hu X."/>
            <person name="Limpanont Y."/>
            <person name="Lv Z."/>
        </authorList>
    </citation>
    <scope>NUCLEOTIDE SEQUENCE</scope>
    <source>
        <strain evidence="1">LV_2022a</strain>
    </source>
</reference>
<dbReference type="EMBL" id="JALJAT010000005">
    <property type="protein sequence ID" value="KAK4469150.1"/>
    <property type="molecule type" value="Genomic_DNA"/>
</dbReference>
<keyword evidence="2" id="KW-1185">Reference proteome</keyword>
<comment type="caution">
    <text evidence="1">The sequence shown here is derived from an EMBL/GenBank/DDBJ whole genome shotgun (WGS) entry which is preliminary data.</text>
</comment>
<reference evidence="1" key="1">
    <citation type="submission" date="2022-04" db="EMBL/GenBank/DDBJ databases">
        <authorList>
            <person name="Xu L."/>
            <person name="Lv Z."/>
        </authorList>
    </citation>
    <scope>NUCLEOTIDE SEQUENCE</scope>
    <source>
        <strain evidence="1">LV_2022a</strain>
    </source>
</reference>
<dbReference type="AlphaFoldDB" id="A0AAE2D3P7"/>
<proteinExistence type="predicted"/>
<dbReference type="Proteomes" id="UP001292079">
    <property type="component" value="Unassembled WGS sequence"/>
</dbReference>
<evidence type="ECO:0000313" key="1">
    <source>
        <dbReference type="EMBL" id="KAK4469150.1"/>
    </source>
</evidence>
<name>A0AAE2D3P7_SCHME</name>
<gene>
    <name evidence="1" type="ORF">MN116_006732</name>
</gene>
<organism evidence="1 2">
    <name type="scientific">Schistosoma mekongi</name>
    <name type="common">Parasitic worm</name>
    <dbReference type="NCBI Taxonomy" id="38744"/>
    <lineage>
        <taxon>Eukaryota</taxon>
        <taxon>Metazoa</taxon>
        <taxon>Spiralia</taxon>
        <taxon>Lophotrochozoa</taxon>
        <taxon>Platyhelminthes</taxon>
        <taxon>Trematoda</taxon>
        <taxon>Digenea</taxon>
        <taxon>Strigeidida</taxon>
        <taxon>Schistosomatoidea</taxon>
        <taxon>Schistosomatidae</taxon>
        <taxon>Schistosoma</taxon>
    </lineage>
</organism>
<sequence length="265" mass="30200">MPLKLQKCYRNPENECLESKKLWTDNQLHLEYIDQPSGKQVAEPNPVVDHITIEDSIAQSLQEMSITQKSSLGSHDDEKLNRESNILKTPLNNLRSSLNPRKCNSNFYRSTPLSSKKPTNISPHEHFEQYEQEFNKNAADVKSPTTNYFPIQDFIHMDISVDVNEDDLANTVDMNSIQQVLAKSGVLNTTTYTNETKEIERKGTMAESIETSEICNQHELDLISKKNSSTELTSDFEVVMDSYISHQSVNDETHIDDSDVIEPSF</sequence>